<dbReference type="SUPFAM" id="SSF52540">
    <property type="entry name" value="P-loop containing nucleoside triphosphate hydrolases"/>
    <property type="match status" value="1"/>
</dbReference>
<organism evidence="2 3">
    <name type="scientific">Burkholderia gladioli</name>
    <name type="common">Pseudomonas marginata</name>
    <name type="synonym">Phytomonas marginata</name>
    <dbReference type="NCBI Taxonomy" id="28095"/>
    <lineage>
        <taxon>Bacteria</taxon>
        <taxon>Pseudomonadati</taxon>
        <taxon>Pseudomonadota</taxon>
        <taxon>Betaproteobacteria</taxon>
        <taxon>Burkholderiales</taxon>
        <taxon>Burkholderiaceae</taxon>
        <taxon>Burkholderia</taxon>
    </lineage>
</organism>
<evidence type="ECO:0000259" key="1">
    <source>
        <dbReference type="Pfam" id="PF13614"/>
    </source>
</evidence>
<evidence type="ECO:0000313" key="3">
    <source>
        <dbReference type="Proteomes" id="UP000029590"/>
    </source>
</evidence>
<feature type="domain" description="AAA" evidence="1">
    <location>
        <begin position="20"/>
        <end position="175"/>
    </location>
</feature>
<dbReference type="CDD" id="cd02042">
    <property type="entry name" value="ParAB_family"/>
    <property type="match status" value="1"/>
</dbReference>
<name>A0AAW3FCA2_BURGA</name>
<dbReference type="Proteomes" id="UP000029590">
    <property type="component" value="Unassembled WGS sequence"/>
</dbReference>
<gene>
    <name evidence="2" type="ORF">DM48_7905</name>
</gene>
<comment type="caution">
    <text evidence="2">The sequence shown here is derived from an EMBL/GenBank/DDBJ whole genome shotgun (WGS) entry which is preliminary data.</text>
</comment>
<dbReference type="AlphaFoldDB" id="A0AAW3FCA2"/>
<accession>A0AAW3FCA2</accession>
<proteinExistence type="predicted"/>
<dbReference type="InterPro" id="IPR027417">
    <property type="entry name" value="P-loop_NTPase"/>
</dbReference>
<dbReference type="PANTHER" id="PTHR13696">
    <property type="entry name" value="P-LOOP CONTAINING NUCLEOSIDE TRIPHOSPHATE HYDROLASE"/>
    <property type="match status" value="1"/>
</dbReference>
<evidence type="ECO:0000313" key="2">
    <source>
        <dbReference type="EMBL" id="KGC20202.1"/>
    </source>
</evidence>
<dbReference type="Gene3D" id="3.40.50.300">
    <property type="entry name" value="P-loop containing nucleotide triphosphate hydrolases"/>
    <property type="match status" value="1"/>
</dbReference>
<dbReference type="InterPro" id="IPR050678">
    <property type="entry name" value="DNA_Partitioning_ATPase"/>
</dbReference>
<dbReference type="Pfam" id="PF13614">
    <property type="entry name" value="AAA_31"/>
    <property type="match status" value="1"/>
</dbReference>
<dbReference type="InterPro" id="IPR025669">
    <property type="entry name" value="AAA_dom"/>
</dbReference>
<protein>
    <submittedName>
        <fullName evidence="2">CobQ/CobB/MinD/ParA nucleotide binding domain protein</fullName>
    </submittedName>
</protein>
<dbReference type="EMBL" id="JPGG01000012">
    <property type="protein sequence ID" value="KGC20202.1"/>
    <property type="molecule type" value="Genomic_DNA"/>
</dbReference>
<sequence>MVAATGVACIPSDTGMKMIVVTTISTKGGVGKTTTVANLGGILADLGLRVLLVDADEQPSLSKYFPLREIAPHGLTQALQAGVFSPSNISSVDLPVPGRLDLVIGDAQDGNLRRWLGPRLDRAFRMRSALRASPVLAQYDVILVDTQGAAGEILDTAALAADVLLSPIAPDILSAREFRQGTIQQLEHLEAAGIGLGQIKALIYRKDRSRDARLISDEIRRDYLALRGRVDVLRCVVPHAKAYKEAATLRIPVHWHEPNRTTAAAAGTPSAARVMLELVWELIPQFAGLWPASIRNTLNGVDRAALEALVEEERS</sequence>
<reference evidence="2 3" key="1">
    <citation type="submission" date="2014-04" db="EMBL/GenBank/DDBJ databases">
        <authorList>
            <person name="Bishop-Lilly K.A."/>
            <person name="Broomall S.M."/>
            <person name="Chain P.S."/>
            <person name="Chertkov O."/>
            <person name="Coyne S.R."/>
            <person name="Daligault H.E."/>
            <person name="Davenport K.W."/>
            <person name="Erkkila T."/>
            <person name="Frey K.G."/>
            <person name="Gibbons H.S."/>
            <person name="Gu W."/>
            <person name="Jaissle J."/>
            <person name="Johnson S.L."/>
            <person name="Koroleva G.I."/>
            <person name="Ladner J.T."/>
            <person name="Lo C.-C."/>
            <person name="Minogue T.D."/>
            <person name="Munk C."/>
            <person name="Palacios G.F."/>
            <person name="Redden C.L."/>
            <person name="Rosenzweig C.N."/>
            <person name="Scholz M.B."/>
            <person name="Teshima H."/>
            <person name="Xu Y."/>
        </authorList>
    </citation>
    <scope>NUCLEOTIDE SEQUENCE [LARGE SCALE GENOMIC DNA]</scope>
    <source>
        <strain evidence="3">gladioli</strain>
    </source>
</reference>
<dbReference type="PANTHER" id="PTHR13696:SF96">
    <property type="entry name" value="COBQ_COBB_MIND_PARA NUCLEOTIDE BINDING DOMAIN-CONTAINING PROTEIN"/>
    <property type="match status" value="1"/>
</dbReference>